<gene>
    <name evidence="2" type="ORF">DWY96_12105</name>
</gene>
<dbReference type="InterPro" id="IPR045691">
    <property type="entry name" value="DUF6056"/>
</dbReference>
<keyword evidence="1" id="KW-1133">Transmembrane helix</keyword>
<feature type="transmembrane region" description="Helical" evidence="1">
    <location>
        <begin position="21"/>
        <end position="41"/>
    </location>
</feature>
<feature type="transmembrane region" description="Helical" evidence="1">
    <location>
        <begin position="323"/>
        <end position="342"/>
    </location>
</feature>
<feature type="transmembrane region" description="Helical" evidence="1">
    <location>
        <begin position="199"/>
        <end position="215"/>
    </location>
</feature>
<accession>A0A3R5Z837</accession>
<name>A0A3R5Z837_9FIRM</name>
<dbReference type="EMBL" id="QRTF01000029">
    <property type="protein sequence ID" value="RGQ47001.1"/>
    <property type="molecule type" value="Genomic_DNA"/>
</dbReference>
<feature type="transmembrane region" description="Helical" evidence="1">
    <location>
        <begin position="167"/>
        <end position="187"/>
    </location>
</feature>
<organism evidence="2 3">
    <name type="scientific">Roseburia inulinivorans</name>
    <dbReference type="NCBI Taxonomy" id="360807"/>
    <lineage>
        <taxon>Bacteria</taxon>
        <taxon>Bacillati</taxon>
        <taxon>Bacillota</taxon>
        <taxon>Clostridia</taxon>
        <taxon>Lachnospirales</taxon>
        <taxon>Lachnospiraceae</taxon>
        <taxon>Roseburia</taxon>
    </lineage>
</organism>
<keyword evidence="1" id="KW-0472">Membrane</keyword>
<feature type="transmembrane region" description="Helical" evidence="1">
    <location>
        <begin position="362"/>
        <end position="383"/>
    </location>
</feature>
<evidence type="ECO:0008006" key="4">
    <source>
        <dbReference type="Google" id="ProtNLM"/>
    </source>
</evidence>
<dbReference type="AlphaFoldDB" id="A0A3R5Z837"/>
<sequence length="503" mass="57164">MKEKAMEKLKSADQYLEQHEKIFAVLSVAGLIALVIPFYWFGLYTVPMADDYSMVLGTHNAWEATHSVSRVLYSALVEMASRFMTWSGSFTDMFVQSLLPGLGDYNMYFLVSWILITLVLFANFYFGKCVIIDVLKASKEKWLIITSVVTIMQFECIPSVYDAFYWFVGAIGYTSGYAVKLILLGMIIRELAGSEKTTVVKYIMTAAFAFLLGGTDYGATSVSLICVFGCMWIWGIYTKRKRTYIFLVTLSFIAAWVIGLLAPGNAVRAELLPEPRGFLFSIQQALIVGAMKIYQWVSPYMIIMPLLFLPFLISALKQCKYRFYCPAVISFLSYGIFSSVYAPTIYANYGAIGDVTGYTNNAIYLIFVVLWVFNLTYWIGWILQRFSMEKQQDTEDKKRFSISLYYISAVTLVCMMVCVAHIPRDYNSFELFHWIRTGTMQENKQAYLAREKIYKNSVGQDVVVSRITPPIASTGGGDITQDPNNWVNQCIAAYYGMKSVRLE</sequence>
<feature type="transmembrane region" description="Helical" evidence="1">
    <location>
        <begin position="107"/>
        <end position="126"/>
    </location>
</feature>
<dbReference type="Pfam" id="PF19528">
    <property type="entry name" value="DUF6056"/>
    <property type="match status" value="1"/>
</dbReference>
<evidence type="ECO:0000313" key="3">
    <source>
        <dbReference type="Proteomes" id="UP000283738"/>
    </source>
</evidence>
<feature type="transmembrane region" description="Helical" evidence="1">
    <location>
        <begin position="296"/>
        <end position="316"/>
    </location>
</feature>
<feature type="transmembrane region" description="Helical" evidence="1">
    <location>
        <begin position="244"/>
        <end position="262"/>
    </location>
</feature>
<protein>
    <recommendedName>
        <fullName evidence="4">Transmembrane protein</fullName>
    </recommendedName>
</protein>
<feature type="transmembrane region" description="Helical" evidence="1">
    <location>
        <begin position="404"/>
        <end position="422"/>
    </location>
</feature>
<reference evidence="2 3" key="1">
    <citation type="submission" date="2018-08" db="EMBL/GenBank/DDBJ databases">
        <title>A genome reference for cultivated species of the human gut microbiota.</title>
        <authorList>
            <person name="Zou Y."/>
            <person name="Xue W."/>
            <person name="Luo G."/>
        </authorList>
    </citation>
    <scope>NUCLEOTIDE SEQUENCE [LARGE SCALE GENOMIC DNA]</scope>
    <source>
        <strain evidence="2 3">AF28-15</strain>
    </source>
</reference>
<dbReference type="RefSeq" id="WP_118111146.1">
    <property type="nucleotide sequence ID" value="NZ_QRTF01000029.1"/>
</dbReference>
<evidence type="ECO:0000256" key="1">
    <source>
        <dbReference type="SAM" id="Phobius"/>
    </source>
</evidence>
<keyword evidence="1" id="KW-0812">Transmembrane</keyword>
<evidence type="ECO:0000313" key="2">
    <source>
        <dbReference type="EMBL" id="RGQ47001.1"/>
    </source>
</evidence>
<dbReference type="Proteomes" id="UP000283738">
    <property type="component" value="Unassembled WGS sequence"/>
</dbReference>
<proteinExistence type="predicted"/>
<comment type="caution">
    <text evidence="2">The sequence shown here is derived from an EMBL/GenBank/DDBJ whole genome shotgun (WGS) entry which is preliminary data.</text>
</comment>